<evidence type="ECO:0000256" key="5">
    <source>
        <dbReference type="ARBA" id="ARBA00022989"/>
    </source>
</evidence>
<feature type="transmembrane region" description="Helical" evidence="9">
    <location>
        <begin position="139"/>
        <end position="156"/>
    </location>
</feature>
<evidence type="ECO:0000256" key="4">
    <source>
        <dbReference type="ARBA" id="ARBA00022692"/>
    </source>
</evidence>
<dbReference type="GO" id="GO:0015419">
    <property type="term" value="F:ABC-type sulfate transporter activity"/>
    <property type="evidence" value="ECO:0007669"/>
    <property type="project" value="InterPro"/>
</dbReference>
<evidence type="ECO:0000256" key="3">
    <source>
        <dbReference type="ARBA" id="ARBA00022448"/>
    </source>
</evidence>
<feature type="transmembrane region" description="Helical" evidence="9">
    <location>
        <begin position="243"/>
        <end position="264"/>
    </location>
</feature>
<evidence type="ECO:0000313" key="12">
    <source>
        <dbReference type="Proteomes" id="UP000075787"/>
    </source>
</evidence>
<comment type="similarity">
    <text evidence="9">Belongs to the binding-protein-dependent transport system permease family.</text>
</comment>
<protein>
    <submittedName>
        <fullName evidence="11">ABC transporter permease</fullName>
    </submittedName>
</protein>
<feature type="transmembrane region" description="Helical" evidence="9">
    <location>
        <begin position="62"/>
        <end position="86"/>
    </location>
</feature>
<evidence type="ECO:0000256" key="1">
    <source>
        <dbReference type="ARBA" id="ARBA00004651"/>
    </source>
</evidence>
<keyword evidence="6" id="KW-0764">Sulfate transport</keyword>
<dbReference type="InterPro" id="IPR005667">
    <property type="entry name" value="Sulph_transpt2"/>
</dbReference>
<dbReference type="GO" id="GO:0005886">
    <property type="term" value="C:plasma membrane"/>
    <property type="evidence" value="ECO:0007669"/>
    <property type="project" value="UniProtKB-SubCell"/>
</dbReference>
<dbReference type="EMBL" id="LPZR01000182">
    <property type="protein sequence ID" value="KYO51124.1"/>
    <property type="molecule type" value="Genomic_DNA"/>
</dbReference>
<feature type="transmembrane region" description="Helical" evidence="9">
    <location>
        <begin position="12"/>
        <end position="32"/>
    </location>
</feature>
<comment type="caution">
    <text evidence="11">The sequence shown here is derived from an EMBL/GenBank/DDBJ whole genome shotgun (WGS) entry which is preliminary data.</text>
</comment>
<evidence type="ECO:0000256" key="8">
    <source>
        <dbReference type="ARBA" id="ARBA00025323"/>
    </source>
</evidence>
<reference evidence="11 12" key="1">
    <citation type="submission" date="2015-12" db="EMBL/GenBank/DDBJ databases">
        <title>Genome sequence of Tistrella mobilis MCCC 1A02139.</title>
        <authorList>
            <person name="Lu L."/>
            <person name="Lai Q."/>
            <person name="Shao Z."/>
            <person name="Qian P."/>
        </authorList>
    </citation>
    <scope>NUCLEOTIDE SEQUENCE [LARGE SCALE GENOMIC DNA]</scope>
    <source>
        <strain evidence="11 12">MCCC 1A02139</strain>
    </source>
</reference>
<dbReference type="GeneID" id="97244281"/>
<dbReference type="Pfam" id="PF00528">
    <property type="entry name" value="BPD_transp_1"/>
    <property type="match status" value="1"/>
</dbReference>
<gene>
    <name evidence="11" type="ORF">AUP44_10110</name>
</gene>
<dbReference type="AlphaFoldDB" id="A0A161Q181"/>
<accession>A0A161Q181</accession>
<keyword evidence="3 9" id="KW-0813">Transport</keyword>
<dbReference type="Gene3D" id="1.10.3720.10">
    <property type="entry name" value="MetI-like"/>
    <property type="match status" value="1"/>
</dbReference>
<dbReference type="Proteomes" id="UP000075787">
    <property type="component" value="Unassembled WGS sequence"/>
</dbReference>
<dbReference type="SUPFAM" id="SSF161098">
    <property type="entry name" value="MetI-like"/>
    <property type="match status" value="1"/>
</dbReference>
<dbReference type="InterPro" id="IPR035906">
    <property type="entry name" value="MetI-like_sf"/>
</dbReference>
<evidence type="ECO:0000256" key="6">
    <source>
        <dbReference type="ARBA" id="ARBA00023032"/>
    </source>
</evidence>
<dbReference type="OrthoDB" id="7056428at2"/>
<evidence type="ECO:0000256" key="9">
    <source>
        <dbReference type="RuleBase" id="RU363032"/>
    </source>
</evidence>
<feature type="transmembrane region" description="Helical" evidence="9">
    <location>
        <begin position="201"/>
        <end position="223"/>
    </location>
</feature>
<comment type="function">
    <text evidence="8">Part of the ABC transporter complex CysAWTP (TC 3.A.1.6.1) involved in sulfate/thiosulfate import. Probably responsible for the translocation of the substrate across the membrane.</text>
</comment>
<dbReference type="PANTHER" id="PTHR30406">
    <property type="entry name" value="SULFATE TRANSPORT SYSTEM PERMEASE PROTEIN"/>
    <property type="match status" value="1"/>
</dbReference>
<feature type="transmembrane region" description="Helical" evidence="9">
    <location>
        <begin position="98"/>
        <end position="119"/>
    </location>
</feature>
<dbReference type="InterPro" id="IPR000515">
    <property type="entry name" value="MetI-like"/>
</dbReference>
<keyword evidence="5 9" id="KW-1133">Transmembrane helix</keyword>
<feature type="domain" description="ABC transmembrane type-1" evidence="10">
    <location>
        <begin position="61"/>
        <end position="264"/>
    </location>
</feature>
<evidence type="ECO:0000313" key="11">
    <source>
        <dbReference type="EMBL" id="KYO51124.1"/>
    </source>
</evidence>
<proteinExistence type="inferred from homology"/>
<evidence type="ECO:0000259" key="10">
    <source>
        <dbReference type="PROSITE" id="PS50928"/>
    </source>
</evidence>
<dbReference type="PANTHER" id="PTHR30406:SF8">
    <property type="entry name" value="SULFATE TRANSPORT SYSTEM PERMEASE PROTEIN CYST"/>
    <property type="match status" value="1"/>
</dbReference>
<comment type="subcellular location">
    <subcellularLocation>
        <location evidence="1 9">Cell membrane</location>
        <topology evidence="1 9">Multi-pass membrane protein</topology>
    </subcellularLocation>
</comment>
<dbReference type="CDD" id="cd06261">
    <property type="entry name" value="TM_PBP2"/>
    <property type="match status" value="1"/>
</dbReference>
<keyword evidence="4 9" id="KW-0812">Transmembrane</keyword>
<sequence length="277" mass="28258">MSSASGRETPRLVLMLLPAGIVLAAFLLVPLVRLAIAGASGPDGIAAYFSILTNPRHGHDTVMTFILAVTVTLAALVVSTIAGLFLARHVFPGRSALIAMLTFPLAFPGVVVGFLVIMLGGRQGLANLVSKALTGDRLVFAYSAAGLFVGYLYFSIPRVILNVMAAAETLDPSLPEAARSLGAGPVRVFLSVTLPALMPGLIASGAICFATAMGAFGTAFALATDIAVLPMTIYTEFTLQANIAGASALALVLGLITWATLFIARTLGGRGAAAGGG</sequence>
<evidence type="ECO:0000256" key="7">
    <source>
        <dbReference type="ARBA" id="ARBA00023136"/>
    </source>
</evidence>
<dbReference type="PROSITE" id="PS50928">
    <property type="entry name" value="ABC_TM1"/>
    <property type="match status" value="1"/>
</dbReference>
<organism evidence="11 12">
    <name type="scientific">Tistrella mobilis</name>
    <dbReference type="NCBI Taxonomy" id="171437"/>
    <lineage>
        <taxon>Bacteria</taxon>
        <taxon>Pseudomonadati</taxon>
        <taxon>Pseudomonadota</taxon>
        <taxon>Alphaproteobacteria</taxon>
        <taxon>Geminicoccales</taxon>
        <taxon>Geminicoccaceae</taxon>
        <taxon>Tistrella</taxon>
    </lineage>
</organism>
<name>A0A161Q181_9PROT</name>
<evidence type="ECO:0000256" key="2">
    <source>
        <dbReference type="ARBA" id="ARBA00011779"/>
    </source>
</evidence>
<dbReference type="RefSeq" id="WP_062766868.1">
    <property type="nucleotide sequence ID" value="NZ_CP121013.1"/>
</dbReference>
<keyword evidence="7 9" id="KW-0472">Membrane</keyword>
<comment type="subunit">
    <text evidence="2">The complex is composed of two ATP-binding proteins (CysA), two transmembrane proteins (CysT and CysW) and a solute-binding protein (CysP).</text>
</comment>